<evidence type="ECO:0000313" key="6">
    <source>
        <dbReference type="EMBL" id="SVA33924.1"/>
    </source>
</evidence>
<evidence type="ECO:0000256" key="4">
    <source>
        <dbReference type="SAM" id="MobiDB-lite"/>
    </source>
</evidence>
<dbReference type="PROSITE" id="PS51257">
    <property type="entry name" value="PROKAR_LIPOPROTEIN"/>
    <property type="match status" value="1"/>
</dbReference>
<dbReference type="InterPro" id="IPR039424">
    <property type="entry name" value="SBP_5"/>
</dbReference>
<comment type="similarity">
    <text evidence="1">Belongs to the bacterial solute-binding protein 5 family.</text>
</comment>
<dbReference type="GO" id="GO:1904680">
    <property type="term" value="F:peptide transmembrane transporter activity"/>
    <property type="evidence" value="ECO:0007669"/>
    <property type="project" value="TreeGrafter"/>
</dbReference>
<proteinExistence type="inferred from homology"/>
<dbReference type="EMBL" id="UINC01007544">
    <property type="protein sequence ID" value="SVA33924.1"/>
    <property type="molecule type" value="Genomic_DNA"/>
</dbReference>
<dbReference type="Gene3D" id="3.10.105.10">
    <property type="entry name" value="Dipeptide-binding Protein, Domain 3"/>
    <property type="match status" value="1"/>
</dbReference>
<gene>
    <name evidence="6" type="ORF">METZ01_LOCUS86778</name>
</gene>
<feature type="region of interest" description="Disordered" evidence="4">
    <location>
        <begin position="37"/>
        <end position="72"/>
    </location>
</feature>
<dbReference type="PANTHER" id="PTHR30290">
    <property type="entry name" value="PERIPLASMIC BINDING COMPONENT OF ABC TRANSPORTER"/>
    <property type="match status" value="1"/>
</dbReference>
<keyword evidence="3" id="KW-0732">Signal</keyword>
<evidence type="ECO:0000256" key="1">
    <source>
        <dbReference type="ARBA" id="ARBA00005695"/>
    </source>
</evidence>
<feature type="domain" description="Solute-binding protein family 5" evidence="5">
    <location>
        <begin position="151"/>
        <end position="494"/>
    </location>
</feature>
<dbReference type="InterPro" id="IPR000914">
    <property type="entry name" value="SBP_5_dom"/>
</dbReference>
<dbReference type="PANTHER" id="PTHR30290:SF9">
    <property type="entry name" value="OLIGOPEPTIDE-BINDING PROTEIN APPA"/>
    <property type="match status" value="1"/>
</dbReference>
<protein>
    <recommendedName>
        <fullName evidence="5">Solute-binding protein family 5 domain-containing protein</fullName>
    </recommendedName>
</protein>
<dbReference type="Pfam" id="PF00496">
    <property type="entry name" value="SBP_bac_5"/>
    <property type="match status" value="1"/>
</dbReference>
<evidence type="ECO:0000256" key="3">
    <source>
        <dbReference type="ARBA" id="ARBA00022729"/>
    </source>
</evidence>
<organism evidence="6">
    <name type="scientific">marine metagenome</name>
    <dbReference type="NCBI Taxonomy" id="408172"/>
    <lineage>
        <taxon>unclassified sequences</taxon>
        <taxon>metagenomes</taxon>
        <taxon>ecological metagenomes</taxon>
    </lineage>
</organism>
<dbReference type="Gene3D" id="3.40.190.10">
    <property type="entry name" value="Periplasmic binding protein-like II"/>
    <property type="match status" value="1"/>
</dbReference>
<reference evidence="6" key="1">
    <citation type="submission" date="2018-05" db="EMBL/GenBank/DDBJ databases">
        <authorList>
            <person name="Lanie J.A."/>
            <person name="Ng W.-L."/>
            <person name="Kazmierczak K.M."/>
            <person name="Andrzejewski T.M."/>
            <person name="Davidsen T.M."/>
            <person name="Wayne K.J."/>
            <person name="Tettelin H."/>
            <person name="Glass J.I."/>
            <person name="Rusch D."/>
            <person name="Podicherti R."/>
            <person name="Tsui H.-C.T."/>
            <person name="Winkler M.E."/>
        </authorList>
    </citation>
    <scope>NUCLEOTIDE SEQUENCE</scope>
</reference>
<evidence type="ECO:0000256" key="2">
    <source>
        <dbReference type="ARBA" id="ARBA00022448"/>
    </source>
</evidence>
<feature type="compositionally biased region" description="Basic and acidic residues" evidence="4">
    <location>
        <begin position="58"/>
        <end position="69"/>
    </location>
</feature>
<dbReference type="CDD" id="cd00995">
    <property type="entry name" value="PBP2_NikA_DppA_OppA_like"/>
    <property type="match status" value="1"/>
</dbReference>
<sequence>MMIKSLLRISTVKVLILLAGLMLMFAIACGGDDDSAGDSAAAPAAEKKAEPTVVPKKSVHEEAEKKDDSAASGAAATATVAAAKKDEPTATAAPVASSKYGGTLNWGTAPNNNHVFFQQYTPGAGAAWAMNIGDPLMAYGKGSEWLEAKSMAESFEVSPDGQTITFKLKKGVKLHDGTDYNAPLHKWNLDWVLNPDNAAVTRPQISAIDKVTAIDDYTLEVHTDRVYTPLLNALGMMGGMPFSREEYESKGEDHLKTYGSSSNGPFMIEEWIQGEKTVFAANPNYHQKDTYPYLDEIVWVEIADEQVRGAALETGQVDVADINSKSTDVIAALRNADDIFEAKGMAGVRLSHHNAARAPFDDIRVRQAAQMAIDRHAWNDILQGGEGHVYMGSVLPPTSAFAYKVDEYMYEYDPEAAKALLEEYAAEKGLTLPLTHMDAFKCTDEQLEIGCTDLEKREITVTVGKGAANAARAEFEAAAFNAVGFEVTMDIAAGKEGPRTFVTKESSFSLRGFGVRPHPAGSMDSYMGYGGYWNNGSYGTSDAQMELHETLKLAGQAFDYQEQVRLYKKCQQIYLEHALGGVKLANAPSYKFWTTDLRYDGYPDFTEVFFPSDTSLKMYGMYLER</sequence>
<accession>A0A381V137</accession>
<evidence type="ECO:0000259" key="5">
    <source>
        <dbReference type="Pfam" id="PF00496"/>
    </source>
</evidence>
<dbReference type="AlphaFoldDB" id="A0A381V137"/>
<dbReference type="SUPFAM" id="SSF53850">
    <property type="entry name" value="Periplasmic binding protein-like II"/>
    <property type="match status" value="1"/>
</dbReference>
<name>A0A381V137_9ZZZZ</name>
<dbReference type="GO" id="GO:0015833">
    <property type="term" value="P:peptide transport"/>
    <property type="evidence" value="ECO:0007669"/>
    <property type="project" value="TreeGrafter"/>
</dbReference>
<keyword evidence="2" id="KW-0813">Transport</keyword>